<dbReference type="OrthoDB" id="1099963at2"/>
<dbReference type="InterPro" id="IPR012373">
    <property type="entry name" value="Ferrdict_sens_TM"/>
</dbReference>
<dbReference type="STRING" id="414048.SAMN04489864_11054"/>
<evidence type="ECO:0000256" key="1">
    <source>
        <dbReference type="SAM" id="Phobius"/>
    </source>
</evidence>
<dbReference type="Gene3D" id="3.55.50.30">
    <property type="match status" value="1"/>
</dbReference>
<protein>
    <recommendedName>
        <fullName evidence="6">FecR protein</fullName>
    </recommendedName>
</protein>
<dbReference type="EMBL" id="FOPP01000010">
    <property type="protein sequence ID" value="SFH37613.1"/>
    <property type="molecule type" value="Genomic_DNA"/>
</dbReference>
<dbReference type="Proteomes" id="UP000199666">
    <property type="component" value="Unassembled WGS sequence"/>
</dbReference>
<dbReference type="InterPro" id="IPR006860">
    <property type="entry name" value="FecR"/>
</dbReference>
<gene>
    <name evidence="4" type="ORF">SAMN04489864_11054</name>
</gene>
<organism evidence="4 5">
    <name type="scientific">Pedobacter insulae</name>
    <dbReference type="NCBI Taxonomy" id="414048"/>
    <lineage>
        <taxon>Bacteria</taxon>
        <taxon>Pseudomonadati</taxon>
        <taxon>Bacteroidota</taxon>
        <taxon>Sphingobacteriia</taxon>
        <taxon>Sphingobacteriales</taxon>
        <taxon>Sphingobacteriaceae</taxon>
        <taxon>Pedobacter</taxon>
    </lineage>
</organism>
<evidence type="ECO:0000259" key="2">
    <source>
        <dbReference type="Pfam" id="PF04773"/>
    </source>
</evidence>
<keyword evidence="1" id="KW-0812">Transmembrane</keyword>
<dbReference type="Pfam" id="PF16344">
    <property type="entry name" value="FecR_C"/>
    <property type="match status" value="1"/>
</dbReference>
<dbReference type="FunFam" id="2.60.120.1440:FF:000001">
    <property type="entry name" value="Putative anti-sigma factor"/>
    <property type="match status" value="1"/>
</dbReference>
<evidence type="ECO:0000313" key="5">
    <source>
        <dbReference type="Proteomes" id="UP000199666"/>
    </source>
</evidence>
<sequence length="395" mass="43522">MDNRYISELLDRYLRGETNPEETRELLKLFESNPARNYLYELVDKKFDEGVEANADILARLNPLTDRVEKKLNLLIRKDNQFRPIRRLRLGVVAAAASIIVALGGVLIYHYGKEKISSGSSIAVIDVDPGGNRAKLILSDGREINLENAATGTLANESGAIATKNSEGVISYSMAESSASASTFNTIQTPNGGTYQVRLPDGTKVWLNATSSLKYPVSFSGRKERMVELIGEAYFEVSHNARQPFLVSTSTQTVEVLGTHFNINSYADEGRIITTLEEGSVKIASSANSKIIKPGEQSVNEGGKLQVQAANMETALAWKNGNIIFKSATINEIMRQVKRWYNIEVIYEGKANPNLFSGGISRNSKLSVLLNVLKDNGINFELKENANNKTLVIKQ</sequence>
<reference evidence="4 5" key="1">
    <citation type="submission" date="2016-10" db="EMBL/GenBank/DDBJ databases">
        <authorList>
            <person name="de Groot N.N."/>
        </authorList>
    </citation>
    <scope>NUCLEOTIDE SEQUENCE [LARGE SCALE GENOMIC DNA]</scope>
    <source>
        <strain evidence="4 5">DSM 18684</strain>
    </source>
</reference>
<dbReference type="PANTHER" id="PTHR30273">
    <property type="entry name" value="PERIPLASMIC SIGNAL SENSOR AND SIGMA FACTOR ACTIVATOR FECR-RELATED"/>
    <property type="match status" value="1"/>
</dbReference>
<proteinExistence type="predicted"/>
<dbReference type="PANTHER" id="PTHR30273:SF2">
    <property type="entry name" value="PROTEIN FECR"/>
    <property type="match status" value="1"/>
</dbReference>
<evidence type="ECO:0000313" key="4">
    <source>
        <dbReference type="EMBL" id="SFH37613.1"/>
    </source>
</evidence>
<feature type="transmembrane region" description="Helical" evidence="1">
    <location>
        <begin position="88"/>
        <end position="111"/>
    </location>
</feature>
<name>A0A1I2ZIH2_9SPHI</name>
<keyword evidence="1" id="KW-0472">Membrane</keyword>
<keyword evidence="5" id="KW-1185">Reference proteome</keyword>
<keyword evidence="1" id="KW-1133">Transmembrane helix</keyword>
<evidence type="ECO:0000259" key="3">
    <source>
        <dbReference type="Pfam" id="PF16344"/>
    </source>
</evidence>
<feature type="domain" description="Protein FecR C-terminal" evidence="3">
    <location>
        <begin position="323"/>
        <end position="385"/>
    </location>
</feature>
<dbReference type="RefSeq" id="WP_090996437.1">
    <property type="nucleotide sequence ID" value="NZ_FOPP01000010.1"/>
</dbReference>
<dbReference type="GO" id="GO:0016989">
    <property type="term" value="F:sigma factor antagonist activity"/>
    <property type="evidence" value="ECO:0007669"/>
    <property type="project" value="TreeGrafter"/>
</dbReference>
<dbReference type="InterPro" id="IPR032508">
    <property type="entry name" value="FecR_C"/>
</dbReference>
<dbReference type="AlphaFoldDB" id="A0A1I2ZIH2"/>
<dbReference type="Gene3D" id="2.60.120.1440">
    <property type="match status" value="1"/>
</dbReference>
<feature type="domain" description="FecR protein" evidence="2">
    <location>
        <begin position="186"/>
        <end position="282"/>
    </location>
</feature>
<accession>A0A1I2ZIH2</accession>
<evidence type="ECO:0008006" key="6">
    <source>
        <dbReference type="Google" id="ProtNLM"/>
    </source>
</evidence>
<dbReference type="Pfam" id="PF04773">
    <property type="entry name" value="FecR"/>
    <property type="match status" value="1"/>
</dbReference>